<accession>A0A9P5MMK7</accession>
<name>A0A9P5MMK7_9AGAM</name>
<protein>
    <submittedName>
        <fullName evidence="1">Uncharacterized protein</fullName>
    </submittedName>
</protein>
<dbReference type="OrthoDB" id="4456959at2759"/>
<sequence length="95" mass="10853">MWLTSEKLRTAVRTYNLPELQGSHGSSAYLYGYLQILIHWPFIRSPRKSSSFPLLAICTNAWAHVVDLQRHCAVRHRLLISSSPFTTDIVLLLGM</sequence>
<evidence type="ECO:0000313" key="2">
    <source>
        <dbReference type="Proteomes" id="UP000759537"/>
    </source>
</evidence>
<organism evidence="1 2">
    <name type="scientific">Russula ochroleuca</name>
    <dbReference type="NCBI Taxonomy" id="152965"/>
    <lineage>
        <taxon>Eukaryota</taxon>
        <taxon>Fungi</taxon>
        <taxon>Dikarya</taxon>
        <taxon>Basidiomycota</taxon>
        <taxon>Agaricomycotina</taxon>
        <taxon>Agaricomycetes</taxon>
        <taxon>Russulales</taxon>
        <taxon>Russulaceae</taxon>
        <taxon>Russula</taxon>
    </lineage>
</organism>
<dbReference type="EMBL" id="WHVB01000023">
    <property type="protein sequence ID" value="KAF8471382.1"/>
    <property type="molecule type" value="Genomic_DNA"/>
</dbReference>
<reference evidence="1" key="1">
    <citation type="submission" date="2019-10" db="EMBL/GenBank/DDBJ databases">
        <authorList>
            <consortium name="DOE Joint Genome Institute"/>
            <person name="Kuo A."/>
            <person name="Miyauchi S."/>
            <person name="Kiss E."/>
            <person name="Drula E."/>
            <person name="Kohler A."/>
            <person name="Sanchez-Garcia M."/>
            <person name="Andreopoulos B."/>
            <person name="Barry K.W."/>
            <person name="Bonito G."/>
            <person name="Buee M."/>
            <person name="Carver A."/>
            <person name="Chen C."/>
            <person name="Cichocki N."/>
            <person name="Clum A."/>
            <person name="Culley D."/>
            <person name="Crous P.W."/>
            <person name="Fauchery L."/>
            <person name="Girlanda M."/>
            <person name="Hayes R."/>
            <person name="Keri Z."/>
            <person name="LaButti K."/>
            <person name="Lipzen A."/>
            <person name="Lombard V."/>
            <person name="Magnuson J."/>
            <person name="Maillard F."/>
            <person name="Morin E."/>
            <person name="Murat C."/>
            <person name="Nolan M."/>
            <person name="Ohm R."/>
            <person name="Pangilinan J."/>
            <person name="Pereira M."/>
            <person name="Perotto S."/>
            <person name="Peter M."/>
            <person name="Riley R."/>
            <person name="Sitrit Y."/>
            <person name="Stielow B."/>
            <person name="Szollosi G."/>
            <person name="Zifcakova L."/>
            <person name="Stursova M."/>
            <person name="Spatafora J.W."/>
            <person name="Tedersoo L."/>
            <person name="Vaario L.-M."/>
            <person name="Yamada A."/>
            <person name="Yan M."/>
            <person name="Wang P."/>
            <person name="Xu J."/>
            <person name="Bruns T."/>
            <person name="Baldrian P."/>
            <person name="Vilgalys R."/>
            <person name="Henrissat B."/>
            <person name="Grigoriev I.V."/>
            <person name="Hibbett D."/>
            <person name="Nagy L.G."/>
            <person name="Martin F.M."/>
        </authorList>
    </citation>
    <scope>NUCLEOTIDE SEQUENCE</scope>
    <source>
        <strain evidence="1">Prilba</strain>
    </source>
</reference>
<evidence type="ECO:0000313" key="1">
    <source>
        <dbReference type="EMBL" id="KAF8471382.1"/>
    </source>
</evidence>
<keyword evidence="2" id="KW-1185">Reference proteome</keyword>
<reference evidence="1" key="2">
    <citation type="journal article" date="2020" name="Nat. Commun.">
        <title>Large-scale genome sequencing of mycorrhizal fungi provides insights into the early evolution of symbiotic traits.</title>
        <authorList>
            <person name="Miyauchi S."/>
            <person name="Kiss E."/>
            <person name="Kuo A."/>
            <person name="Drula E."/>
            <person name="Kohler A."/>
            <person name="Sanchez-Garcia M."/>
            <person name="Morin E."/>
            <person name="Andreopoulos B."/>
            <person name="Barry K.W."/>
            <person name="Bonito G."/>
            <person name="Buee M."/>
            <person name="Carver A."/>
            <person name="Chen C."/>
            <person name="Cichocki N."/>
            <person name="Clum A."/>
            <person name="Culley D."/>
            <person name="Crous P.W."/>
            <person name="Fauchery L."/>
            <person name="Girlanda M."/>
            <person name="Hayes R.D."/>
            <person name="Keri Z."/>
            <person name="LaButti K."/>
            <person name="Lipzen A."/>
            <person name="Lombard V."/>
            <person name="Magnuson J."/>
            <person name="Maillard F."/>
            <person name="Murat C."/>
            <person name="Nolan M."/>
            <person name="Ohm R.A."/>
            <person name="Pangilinan J."/>
            <person name="Pereira M.F."/>
            <person name="Perotto S."/>
            <person name="Peter M."/>
            <person name="Pfister S."/>
            <person name="Riley R."/>
            <person name="Sitrit Y."/>
            <person name="Stielow J.B."/>
            <person name="Szollosi G."/>
            <person name="Zifcakova L."/>
            <person name="Stursova M."/>
            <person name="Spatafora J.W."/>
            <person name="Tedersoo L."/>
            <person name="Vaario L.M."/>
            <person name="Yamada A."/>
            <person name="Yan M."/>
            <person name="Wang P."/>
            <person name="Xu J."/>
            <person name="Bruns T."/>
            <person name="Baldrian P."/>
            <person name="Vilgalys R."/>
            <person name="Dunand C."/>
            <person name="Henrissat B."/>
            <person name="Grigoriev I.V."/>
            <person name="Hibbett D."/>
            <person name="Nagy L.G."/>
            <person name="Martin F.M."/>
        </authorList>
    </citation>
    <scope>NUCLEOTIDE SEQUENCE</scope>
    <source>
        <strain evidence="1">Prilba</strain>
    </source>
</reference>
<proteinExistence type="predicted"/>
<comment type="caution">
    <text evidence="1">The sequence shown here is derived from an EMBL/GenBank/DDBJ whole genome shotgun (WGS) entry which is preliminary data.</text>
</comment>
<gene>
    <name evidence="1" type="ORF">DFH94DRAFT_769233</name>
</gene>
<dbReference type="Proteomes" id="UP000759537">
    <property type="component" value="Unassembled WGS sequence"/>
</dbReference>
<dbReference type="AlphaFoldDB" id="A0A9P5MMK7"/>